<proteinExistence type="predicted"/>
<dbReference type="OrthoDB" id="146618at2157"/>
<gene>
    <name evidence="1" type="ORF">MNV_140029</name>
</gene>
<dbReference type="EMBL" id="FZMP01000046">
    <property type="protein sequence ID" value="SNQ59894.1"/>
    <property type="molecule type" value="Genomic_DNA"/>
</dbReference>
<accession>A0A284VKV0</accession>
<dbReference type="Pfam" id="PF02593">
    <property type="entry name" value="DUF166"/>
    <property type="match status" value="1"/>
</dbReference>
<name>A0A284VKV0_9EURY</name>
<dbReference type="AlphaFoldDB" id="A0A284VKV0"/>
<evidence type="ECO:0000313" key="2">
    <source>
        <dbReference type="Proteomes" id="UP000218615"/>
    </source>
</evidence>
<keyword evidence="2" id="KW-1185">Reference proteome</keyword>
<dbReference type="InterPro" id="IPR003745">
    <property type="entry name" value="DUF166"/>
</dbReference>
<evidence type="ECO:0000313" key="1">
    <source>
        <dbReference type="EMBL" id="SNQ59894.1"/>
    </source>
</evidence>
<dbReference type="Proteomes" id="UP000218615">
    <property type="component" value="Unassembled WGS sequence"/>
</dbReference>
<evidence type="ECO:0008006" key="3">
    <source>
        <dbReference type="Google" id="ProtNLM"/>
    </source>
</evidence>
<protein>
    <recommendedName>
        <fullName evidence="3">Thymidylate synthase</fullName>
    </recommendedName>
</protein>
<sequence length="221" mass="23698">MISIGVITRGKYGLRLIGNIKKNPEFGVSSIKLPESLPDFIEEPGDFMDTLNLDKSVFSSDLVIAYTLHPDLTPEIVRIAGENGAKAVIIAGGISRAGGQSILSDLSEKYNIHIEVHEICCNIKKHGSNVVDEFASCFGRPEVKITTKGGIILNVEVVRGAPCGSTWHMAKALEGTSAKDAPAKAGLLVQQYPCRALRGIKGGIHKAAELHKEAVEKALEE</sequence>
<organism evidence="1 2">
    <name type="scientific">Candidatus Methanoperedens nitratireducens</name>
    <dbReference type="NCBI Taxonomy" id="1392998"/>
    <lineage>
        <taxon>Archaea</taxon>
        <taxon>Methanobacteriati</taxon>
        <taxon>Methanobacteriota</taxon>
        <taxon>Stenosarchaea group</taxon>
        <taxon>Methanomicrobia</taxon>
        <taxon>Methanosarcinales</taxon>
        <taxon>ANME-2 cluster</taxon>
        <taxon>Candidatus Methanoperedentaceae</taxon>
        <taxon>Candidatus Methanoperedens</taxon>
    </lineage>
</organism>
<dbReference type="RefSeq" id="WP_096204192.1">
    <property type="nucleotide sequence ID" value="NZ_FZMP01000046.1"/>
</dbReference>
<reference evidence="2" key="1">
    <citation type="submission" date="2017-06" db="EMBL/GenBank/DDBJ databases">
        <authorList>
            <person name="Cremers G."/>
        </authorList>
    </citation>
    <scope>NUCLEOTIDE SEQUENCE [LARGE SCALE GENOMIC DNA]</scope>
</reference>